<dbReference type="RefSeq" id="WP_255895186.1">
    <property type="nucleotide sequence ID" value="NZ_JAMZEG020000002.1"/>
</dbReference>
<proteinExistence type="predicted"/>
<keyword evidence="1" id="KW-0378">Hydrolase</keyword>
<gene>
    <name evidence="1" type="ORF">M3I01_007515</name>
</gene>
<dbReference type="InterPro" id="IPR005199">
    <property type="entry name" value="Glyco_hydro_79"/>
</dbReference>
<dbReference type="EMBL" id="JAMZEG020000002">
    <property type="protein sequence ID" value="MDE8602773.1"/>
    <property type="molecule type" value="Genomic_DNA"/>
</dbReference>
<dbReference type="PANTHER" id="PTHR46145:SF4">
    <property type="entry name" value="HEPARANASE"/>
    <property type="match status" value="1"/>
</dbReference>
<sequence>MKIVYSGTNILFSNRLVNSWQHERSTRQQNKTVSVSLSSMTPITKVDARFLSFSIDISVLAGGFWWEGSKGTQRGLGTQRVEPLDLNQPKLDQLIEALGPAYVRVGGSEADKIHYFTSLKNASTEPPNTLILTKEMWHNLHDFCQRHALRLMFTMKYGLFERRQQGAWQSDEVEALLQYSHEHGQTIEVLELGNELNAYWAFHGLTSQPSAKNLAKDYDTFTRCVRQHCPHSKVAGPGSAFWPRIGEAVKPLSNISSTFLASLEEKIDIVDWHYYPFQSSRSPIKTRAATINNILSPNSLKDYEKYSMQLDKWRNQYQPKAVLWTGETGSAQCGGQAKLSDRFVSCFWWADQLGRGAKIGQKVMIRQSLIGGDYALINRSTLKPNPDYWVSWLWGKLMGEDVFAVQSNDPFVQTYCHSAKKEGKCTLLIINMSAKPKIMNCQGFGSKKKRFEITADSLTSKKIRINGIKPKFNKGKVALKDFPKLSKLNLVSPYSINFWCFTV</sequence>
<reference evidence="1" key="1">
    <citation type="submission" date="2023-01" db="EMBL/GenBank/DDBJ databases">
        <title>Psychroserpens sp. MSW6 and Marinomonas sp. RSW2, isolated from seawater.</title>
        <authorList>
            <person name="Kristyanto S."/>
            <person name="Jung J."/>
            <person name="Kim J.M."/>
            <person name="Jeon C.O."/>
        </authorList>
    </citation>
    <scope>NUCLEOTIDE SEQUENCE</scope>
    <source>
        <strain evidence="1">RSW2</strain>
    </source>
</reference>
<dbReference type="Gene3D" id="3.20.20.80">
    <property type="entry name" value="Glycosidases"/>
    <property type="match status" value="1"/>
</dbReference>
<dbReference type="PANTHER" id="PTHR46145">
    <property type="entry name" value="HEPARANASE"/>
    <property type="match status" value="1"/>
</dbReference>
<name>A0ABT5WD71_9GAMM</name>
<accession>A0ABT5WD71</accession>
<comment type="caution">
    <text evidence="1">The sequence shown here is derived from an EMBL/GenBank/DDBJ whole genome shotgun (WGS) entry which is preliminary data.</text>
</comment>
<evidence type="ECO:0000313" key="2">
    <source>
        <dbReference type="Proteomes" id="UP001139522"/>
    </source>
</evidence>
<dbReference type="SUPFAM" id="SSF51445">
    <property type="entry name" value="(Trans)glycosidases"/>
    <property type="match status" value="1"/>
</dbReference>
<protein>
    <submittedName>
        <fullName evidence="1">Glycoside hydrolase</fullName>
    </submittedName>
</protein>
<dbReference type="Pfam" id="PF03662">
    <property type="entry name" value="Glyco_hydro_79n"/>
    <property type="match status" value="1"/>
</dbReference>
<organism evidence="1 2">
    <name type="scientific">Marinomonas maritima</name>
    <dbReference type="NCBI Taxonomy" id="2940935"/>
    <lineage>
        <taxon>Bacteria</taxon>
        <taxon>Pseudomonadati</taxon>
        <taxon>Pseudomonadota</taxon>
        <taxon>Gammaproteobacteria</taxon>
        <taxon>Oceanospirillales</taxon>
        <taxon>Oceanospirillaceae</taxon>
        <taxon>Marinomonas</taxon>
    </lineage>
</organism>
<evidence type="ECO:0000313" key="1">
    <source>
        <dbReference type="EMBL" id="MDE8602773.1"/>
    </source>
</evidence>
<keyword evidence="2" id="KW-1185">Reference proteome</keyword>
<dbReference type="GO" id="GO:0016787">
    <property type="term" value="F:hydrolase activity"/>
    <property type="evidence" value="ECO:0007669"/>
    <property type="project" value="UniProtKB-KW"/>
</dbReference>
<dbReference type="InterPro" id="IPR017853">
    <property type="entry name" value="GH"/>
</dbReference>
<dbReference type="Proteomes" id="UP001139522">
    <property type="component" value="Unassembled WGS sequence"/>
</dbReference>